<dbReference type="KEGG" id="bban:J4G43_002370"/>
<accession>A0A939S187</accession>
<dbReference type="EMBL" id="JAGEMI010000001">
    <property type="protein sequence ID" value="MBO1860288.1"/>
    <property type="molecule type" value="Genomic_DNA"/>
</dbReference>
<evidence type="ECO:0000313" key="3">
    <source>
        <dbReference type="EMBL" id="UEM13221.1"/>
    </source>
</evidence>
<dbReference type="AlphaFoldDB" id="A0A939S187"/>
<evidence type="ECO:0000313" key="2">
    <source>
        <dbReference type="EMBL" id="MBO1860288.1"/>
    </source>
</evidence>
<organism evidence="2">
    <name type="scientific">Bradyrhizobium barranii subsp. barranii</name>
    <dbReference type="NCBI Taxonomy" id="2823807"/>
    <lineage>
        <taxon>Bacteria</taxon>
        <taxon>Pseudomonadati</taxon>
        <taxon>Pseudomonadota</taxon>
        <taxon>Alphaproteobacteria</taxon>
        <taxon>Hyphomicrobiales</taxon>
        <taxon>Nitrobacteraceae</taxon>
        <taxon>Bradyrhizobium</taxon>
        <taxon>Bradyrhizobium barranii</taxon>
    </lineage>
</organism>
<proteinExistence type="predicted"/>
<dbReference type="EMBL" id="CP086136">
    <property type="protein sequence ID" value="UEM13221.1"/>
    <property type="molecule type" value="Genomic_DNA"/>
</dbReference>
<evidence type="ECO:0000256" key="1">
    <source>
        <dbReference type="SAM" id="MobiDB-lite"/>
    </source>
</evidence>
<reference evidence="3 4" key="2">
    <citation type="journal article" date="2022" name="Int. J. Syst. Evol. Microbiol.">
        <title>Strains of Bradyrhizobium barranii sp. nov. associated with legumes native to Canada are symbionts of soybeans and belong to different subspecies (subsp. barranii subsp. nov. and subsp. apii subsp. nov.) and symbiovars (sv. glycinearum and sv. septentrionale).</title>
        <authorList>
            <person name="Bromfield E.S.P."/>
            <person name="Cloutier S."/>
            <person name="Wasai-Hara S."/>
            <person name="Minamisawa K."/>
        </authorList>
    </citation>
    <scope>NUCLEOTIDE SEQUENCE [LARGE SCALE GENOMIC DNA]</scope>
    <source>
        <strain evidence="3 4">144S4</strain>
    </source>
</reference>
<protein>
    <submittedName>
        <fullName evidence="2">Uncharacterized protein</fullName>
    </submittedName>
</protein>
<gene>
    <name evidence="3" type="ORF">J4G43_002370</name>
    <name evidence="2" type="ORF">J4G43_04620</name>
</gene>
<reference evidence="2" key="1">
    <citation type="submission" date="2021-03" db="EMBL/GenBank/DDBJ databases">
        <title>Whole Genome Sequence of Bradyrhizobium sp. Strain 144S4.</title>
        <authorList>
            <person name="Bromfield E.S.P."/>
            <person name="Cloutier S."/>
        </authorList>
    </citation>
    <scope>NUCLEOTIDE SEQUENCE [LARGE SCALE GENOMIC DNA]</scope>
    <source>
        <strain evidence="2">144S4</strain>
    </source>
</reference>
<sequence length="335" mass="36567">MTLKQAAQELSHARGDISRFVEGASLSNIQDKVDKARLAELKNNPSAAQELGLNDQDVTAAAQSETKRAIADDLAKEAKAEPATPAVDGLDPEVEKALKHPQVRQAIEEELGRADVAKQQYATALNTAHQYAQASLLDHFPELADFPVDQWAEGIAILHQSDPQRVQRAMGVLQRVDHLQQAQAQWQHHQAAEQRQRVESWAKNEGARYDAWAAKEGIKPSEIARAAEEYLGDLGVDRDSLTRLTNDNPILRSSEFQRMLTDAARYRMVMGAHAKASAKAVPPVIRPGVASSPPRSGDHSGQIAELQKQLDTATGNKAMRIAAKITGLRRAAGAR</sequence>
<feature type="region of interest" description="Disordered" evidence="1">
    <location>
        <begin position="284"/>
        <end position="304"/>
    </location>
</feature>
<evidence type="ECO:0000313" key="4">
    <source>
        <dbReference type="Proteomes" id="UP000664702"/>
    </source>
</evidence>
<dbReference type="RefSeq" id="WP_208083950.1">
    <property type="nucleotide sequence ID" value="NZ_CP086136.1"/>
</dbReference>
<dbReference type="Proteomes" id="UP000664702">
    <property type="component" value="Chromosome"/>
</dbReference>
<name>A0A939S187_9BRAD</name>